<feature type="compositionally biased region" description="Polar residues" evidence="1">
    <location>
        <begin position="1"/>
        <end position="29"/>
    </location>
</feature>
<dbReference type="EMBL" id="PGCJ01000366">
    <property type="protein sequence ID" value="PLW30776.1"/>
    <property type="molecule type" value="Genomic_DNA"/>
</dbReference>
<feature type="compositionally biased region" description="Basic and acidic residues" evidence="1">
    <location>
        <begin position="79"/>
        <end position="93"/>
    </location>
</feature>
<proteinExistence type="predicted"/>
<keyword evidence="3" id="KW-1185">Reference proteome</keyword>
<dbReference type="AlphaFoldDB" id="A0A2N5TZ32"/>
<protein>
    <submittedName>
        <fullName evidence="2">Uncharacterized protein</fullName>
    </submittedName>
</protein>
<name>A0A2N5TZ32_9BASI</name>
<sequence length="297" mass="33069">MGNTDQPRNTTGAQSGQNPNPSDQESGGQHSEDQHAGQRPGVGKQASIAASTTTAKTATTKRPRLTELAEKQQSNKANDPAKSKEQAGDKTPEDKDEPSDIIELLRAGAKTTNPIEPGKETQEKEIDTNKALMKRLMARALAAEITGDDIKANLYLDMYAEAKSKIVTAKWSYATEESATPAKPTSEPSRKMQVKQGGLSFVANRVNTFLDMGLPPYFNKNMKELKGPLPITIFNKRWQDVAMIHHSEKRQRSSESSADKDTYTGLRYPSKWEQIFSEWTINHRGFHKSLRDVYKFD</sequence>
<comment type="caution">
    <text evidence="2">The sequence shown here is derived from an EMBL/GenBank/DDBJ whole genome shotgun (WGS) entry which is preliminary data.</text>
</comment>
<evidence type="ECO:0000313" key="2">
    <source>
        <dbReference type="EMBL" id="PLW30776.1"/>
    </source>
</evidence>
<gene>
    <name evidence="2" type="ORF">PCANC_23884</name>
</gene>
<feature type="compositionally biased region" description="Low complexity" evidence="1">
    <location>
        <begin position="46"/>
        <end position="60"/>
    </location>
</feature>
<reference evidence="2 3" key="1">
    <citation type="submission" date="2017-11" db="EMBL/GenBank/DDBJ databases">
        <title>De novo assembly and phasing of dikaryotic genomes from two isolates of Puccinia coronata f. sp. avenae, the causal agent of oat crown rust.</title>
        <authorList>
            <person name="Miller M.E."/>
            <person name="Zhang Y."/>
            <person name="Omidvar V."/>
            <person name="Sperschneider J."/>
            <person name="Schwessinger B."/>
            <person name="Raley C."/>
            <person name="Palmer J.M."/>
            <person name="Garnica D."/>
            <person name="Upadhyaya N."/>
            <person name="Rathjen J."/>
            <person name="Taylor J.M."/>
            <person name="Park R.F."/>
            <person name="Dodds P.N."/>
            <person name="Hirsch C.D."/>
            <person name="Kianian S.F."/>
            <person name="Figueroa M."/>
        </authorList>
    </citation>
    <scope>NUCLEOTIDE SEQUENCE [LARGE SCALE GENOMIC DNA]</scope>
    <source>
        <strain evidence="2">12NC29</strain>
    </source>
</reference>
<accession>A0A2N5TZ32</accession>
<dbReference type="STRING" id="200324.A0A2N5TZ32"/>
<evidence type="ECO:0000256" key="1">
    <source>
        <dbReference type="SAM" id="MobiDB-lite"/>
    </source>
</evidence>
<organism evidence="2 3">
    <name type="scientific">Puccinia coronata f. sp. avenae</name>
    <dbReference type="NCBI Taxonomy" id="200324"/>
    <lineage>
        <taxon>Eukaryota</taxon>
        <taxon>Fungi</taxon>
        <taxon>Dikarya</taxon>
        <taxon>Basidiomycota</taxon>
        <taxon>Pucciniomycotina</taxon>
        <taxon>Pucciniomycetes</taxon>
        <taxon>Pucciniales</taxon>
        <taxon>Pucciniaceae</taxon>
        <taxon>Puccinia</taxon>
    </lineage>
</organism>
<evidence type="ECO:0000313" key="3">
    <source>
        <dbReference type="Proteomes" id="UP000235388"/>
    </source>
</evidence>
<feature type="region of interest" description="Disordered" evidence="1">
    <location>
        <begin position="1"/>
        <end position="99"/>
    </location>
</feature>
<dbReference type="Proteomes" id="UP000235388">
    <property type="component" value="Unassembled WGS sequence"/>
</dbReference>